<evidence type="ECO:0000256" key="7">
    <source>
        <dbReference type="ARBA" id="ARBA00023180"/>
    </source>
</evidence>
<feature type="region of interest" description="Disordered" evidence="10">
    <location>
        <begin position="131"/>
        <end position="174"/>
    </location>
</feature>
<dbReference type="OrthoDB" id="10044468at2759"/>
<sequence>WALTCVGLELLTCPSPVRSQAQRWRNENYERPVDLEGSGDDDPFGEDELDDVYSGSGSGYFEPELGLDTAVSLTTDTLVTLPTTAAVLPVTAAQPVATPLEPSPSPQDTTPGQATSAFLIPRTTEAPVVPSWKATTTSTTASEPPATTATTTAATTTAATTTPTTPTTTMATTTTITEATTTTSSTTVATAKPTTIRRFLPPLATKAATTRATTLETPTTPVPETSTPTEVATSRLVPSSTAKPRALPKPSTPRTAEPPEKSTALPPTAATLPPTEAPQMEPGEVTTVPDSELEVPASSGPSGDFEIREEEETTRPELGNEVMAVVTPPAGRGPGRNAETGLMDNTIDSGNSAAQLPQKNILERKEVLIAVIVGGVVGALFAAFLVMLLIYRMKKKDEGSYTLEEPKQANVTYQKPDKQEEFYA</sequence>
<gene>
    <name evidence="13" type="primary">Sdc3</name>
    <name evidence="13" type="ORF">COPSEC_R14542</name>
</gene>
<evidence type="ECO:0000256" key="8">
    <source>
        <dbReference type="ARBA" id="ARBA00023207"/>
    </source>
</evidence>
<feature type="compositionally biased region" description="Basic and acidic residues" evidence="10">
    <location>
        <begin position="24"/>
        <end position="34"/>
    </location>
</feature>
<reference evidence="13" key="1">
    <citation type="submission" date="2019-09" db="EMBL/GenBank/DDBJ databases">
        <title>Bird 10,000 Genomes (B10K) Project - Family phase.</title>
        <authorList>
            <person name="Zhang G."/>
        </authorList>
    </citation>
    <scope>NUCLEOTIDE SEQUENCE</scope>
    <source>
        <strain evidence="13">OUT-0061</strain>
        <tissue evidence="13">Blood</tissue>
    </source>
</reference>
<evidence type="ECO:0000256" key="10">
    <source>
        <dbReference type="SAM" id="MobiDB-lite"/>
    </source>
</evidence>
<dbReference type="InterPro" id="IPR003585">
    <property type="entry name" value="Neurexin-like"/>
</dbReference>
<organism evidence="13 14">
    <name type="scientific">Copsychus sechellarum</name>
    <dbReference type="NCBI Taxonomy" id="797021"/>
    <lineage>
        <taxon>Eukaryota</taxon>
        <taxon>Metazoa</taxon>
        <taxon>Chordata</taxon>
        <taxon>Craniata</taxon>
        <taxon>Vertebrata</taxon>
        <taxon>Euteleostomi</taxon>
        <taxon>Archelosauria</taxon>
        <taxon>Archosauria</taxon>
        <taxon>Dinosauria</taxon>
        <taxon>Saurischia</taxon>
        <taxon>Theropoda</taxon>
        <taxon>Coelurosauria</taxon>
        <taxon>Aves</taxon>
        <taxon>Neognathae</taxon>
        <taxon>Neoaves</taxon>
        <taxon>Telluraves</taxon>
        <taxon>Australaves</taxon>
        <taxon>Passeriformes</taxon>
        <taxon>Muscicapidae</taxon>
        <taxon>Copsychus</taxon>
    </lineage>
</organism>
<dbReference type="PANTHER" id="PTHR10915:SF7">
    <property type="entry name" value="SYNDECAN-3"/>
    <property type="match status" value="1"/>
</dbReference>
<evidence type="ECO:0000256" key="3">
    <source>
        <dbReference type="ARBA" id="ARBA00022692"/>
    </source>
</evidence>
<comment type="caution">
    <text evidence="13">The sequence shown here is derived from an EMBL/GenBank/DDBJ whole genome shotgun (WGS) entry which is preliminary data.</text>
</comment>
<dbReference type="GO" id="GO:0016020">
    <property type="term" value="C:membrane"/>
    <property type="evidence" value="ECO:0007669"/>
    <property type="project" value="UniProtKB-SubCell"/>
</dbReference>
<evidence type="ECO:0000313" key="14">
    <source>
        <dbReference type="Proteomes" id="UP000659062"/>
    </source>
</evidence>
<evidence type="ECO:0000256" key="9">
    <source>
        <dbReference type="RuleBase" id="RU000649"/>
    </source>
</evidence>
<feature type="non-terminal residue" evidence="13">
    <location>
        <position position="1"/>
    </location>
</feature>
<evidence type="ECO:0000256" key="5">
    <source>
        <dbReference type="ARBA" id="ARBA00022989"/>
    </source>
</evidence>
<dbReference type="GO" id="GO:0009986">
    <property type="term" value="C:cell surface"/>
    <property type="evidence" value="ECO:0007669"/>
    <property type="project" value="TreeGrafter"/>
</dbReference>
<feature type="compositionally biased region" description="Low complexity" evidence="10">
    <location>
        <begin position="134"/>
        <end position="174"/>
    </location>
</feature>
<dbReference type="AlphaFoldDB" id="A0A851VT73"/>
<feature type="domain" description="Neurexin/syndecan/glycophorin C" evidence="12">
    <location>
        <begin position="390"/>
        <end position="408"/>
    </location>
</feature>
<evidence type="ECO:0000313" key="13">
    <source>
        <dbReference type="EMBL" id="NXD42993.1"/>
    </source>
</evidence>
<keyword evidence="14" id="KW-1185">Reference proteome</keyword>
<dbReference type="InterPro" id="IPR001050">
    <property type="entry name" value="Syndecan"/>
</dbReference>
<dbReference type="EMBL" id="WBNE01000096">
    <property type="protein sequence ID" value="NXD42993.1"/>
    <property type="molecule type" value="Genomic_DNA"/>
</dbReference>
<evidence type="ECO:0000256" key="11">
    <source>
        <dbReference type="SAM" id="Phobius"/>
    </source>
</evidence>
<feature type="compositionally biased region" description="Low complexity" evidence="10">
    <location>
        <begin position="263"/>
        <end position="278"/>
    </location>
</feature>
<keyword evidence="7 9" id="KW-0325">Glycoprotein</keyword>
<keyword evidence="4 9" id="KW-0654">Proteoglycan</keyword>
<feature type="region of interest" description="Disordered" evidence="10">
    <location>
        <begin position="201"/>
        <end position="318"/>
    </location>
</feature>
<dbReference type="InterPro" id="IPR030479">
    <property type="entry name" value="Syndecan_CS"/>
</dbReference>
<dbReference type="Pfam" id="PF01034">
    <property type="entry name" value="Syndecan"/>
    <property type="match status" value="1"/>
</dbReference>
<dbReference type="GO" id="GO:0016477">
    <property type="term" value="P:cell migration"/>
    <property type="evidence" value="ECO:0007669"/>
    <property type="project" value="TreeGrafter"/>
</dbReference>
<feature type="region of interest" description="Disordered" evidence="10">
    <location>
        <begin position="19"/>
        <end position="57"/>
    </location>
</feature>
<feature type="compositionally biased region" description="Low complexity" evidence="10">
    <location>
        <begin position="201"/>
        <end position="233"/>
    </location>
</feature>
<feature type="non-terminal residue" evidence="13">
    <location>
        <position position="424"/>
    </location>
</feature>
<proteinExistence type="inferred from homology"/>
<comment type="subcellular location">
    <subcellularLocation>
        <location evidence="1 9">Membrane</location>
        <topology evidence="1 9">Single-pass type I membrane protein</topology>
    </subcellularLocation>
</comment>
<dbReference type="PANTHER" id="PTHR10915">
    <property type="entry name" value="SYNDECAN"/>
    <property type="match status" value="1"/>
</dbReference>
<keyword evidence="5 11" id="KW-1133">Transmembrane helix</keyword>
<feature type="compositionally biased region" description="Acidic residues" evidence="10">
    <location>
        <begin position="37"/>
        <end position="51"/>
    </location>
</feature>
<keyword evidence="6 11" id="KW-0472">Membrane</keyword>
<keyword evidence="3 9" id="KW-0812">Transmembrane</keyword>
<comment type="similarity">
    <text evidence="2 9">Belongs to the syndecan proteoglycan family.</text>
</comment>
<evidence type="ECO:0000256" key="6">
    <source>
        <dbReference type="ARBA" id="ARBA00023136"/>
    </source>
</evidence>
<dbReference type="InterPro" id="IPR027789">
    <property type="entry name" value="Syndecan/Neurexin_dom"/>
</dbReference>
<keyword evidence="8 9" id="KW-0357">Heparan sulfate</keyword>
<dbReference type="SMART" id="SM00294">
    <property type="entry name" value="4.1m"/>
    <property type="match status" value="1"/>
</dbReference>
<accession>A0A851VT73</accession>
<dbReference type="Proteomes" id="UP000659062">
    <property type="component" value="Unassembled WGS sequence"/>
</dbReference>
<feature type="transmembrane region" description="Helical" evidence="11">
    <location>
        <begin position="367"/>
        <end position="391"/>
    </location>
</feature>
<evidence type="ECO:0000256" key="1">
    <source>
        <dbReference type="ARBA" id="ARBA00004479"/>
    </source>
</evidence>
<dbReference type="PROSITE" id="PS00964">
    <property type="entry name" value="SYNDECAN"/>
    <property type="match status" value="1"/>
</dbReference>
<name>A0A851VT73_9PASS</name>
<evidence type="ECO:0000256" key="2">
    <source>
        <dbReference type="ARBA" id="ARBA00005343"/>
    </source>
</evidence>
<evidence type="ECO:0000259" key="12">
    <source>
        <dbReference type="SMART" id="SM00294"/>
    </source>
</evidence>
<comment type="function">
    <text evidence="9">Cell surface proteoglycan.</text>
</comment>
<protein>
    <recommendedName>
        <fullName evidence="9">Syndecan</fullName>
    </recommendedName>
</protein>
<evidence type="ECO:0000256" key="4">
    <source>
        <dbReference type="ARBA" id="ARBA00022974"/>
    </source>
</evidence>